<dbReference type="AlphaFoldDB" id="A0A9X0ZV45"/>
<evidence type="ECO:0000313" key="2">
    <source>
        <dbReference type="Proteomes" id="UP000708805"/>
    </source>
</evidence>
<dbReference type="EMBL" id="JAGJWT010000009">
    <property type="protein sequence ID" value="MBS9341078.1"/>
    <property type="molecule type" value="Genomic_DNA"/>
</dbReference>
<gene>
    <name evidence="1" type="ORF">J8641_09755</name>
</gene>
<protein>
    <submittedName>
        <fullName evidence="1">Uncharacterized protein</fullName>
    </submittedName>
</protein>
<accession>A0A9X0ZV45</accession>
<organism evidence="1 2">
    <name type="scientific">Neisseria elongata subsp. nitroreducens</name>
    <dbReference type="NCBI Taxonomy" id="90367"/>
    <lineage>
        <taxon>Bacteria</taxon>
        <taxon>Pseudomonadati</taxon>
        <taxon>Pseudomonadota</taxon>
        <taxon>Betaproteobacteria</taxon>
        <taxon>Neisseriales</taxon>
        <taxon>Neisseriaceae</taxon>
        <taxon>Neisseria</taxon>
    </lineage>
</organism>
<reference evidence="1" key="1">
    <citation type="submission" date="2021-04" db="EMBL/GenBank/DDBJ databases">
        <title>Genomic characterization of endocarditis-associated Neisseria elongata subsp. nitroreducens.</title>
        <authorList>
            <person name="Schorner M."/>
            <person name="Passarelli-Araujo H."/>
            <person name="Scheffer M."/>
            <person name="Barazzetti F."/>
            <person name="Martins J."/>
            <person name="Machado H."/>
            <person name="Palmeiro J."/>
            <person name="Bazzo M."/>
        </authorList>
    </citation>
    <scope>NUCLEOTIDE SEQUENCE</scope>
    <source>
        <strain evidence="1">Nel_M001</strain>
    </source>
</reference>
<comment type="caution">
    <text evidence="1">The sequence shown here is derived from an EMBL/GenBank/DDBJ whole genome shotgun (WGS) entry which is preliminary data.</text>
</comment>
<evidence type="ECO:0000313" key="1">
    <source>
        <dbReference type="EMBL" id="MBS9341078.1"/>
    </source>
</evidence>
<dbReference type="RefSeq" id="WP_214038216.1">
    <property type="nucleotide sequence ID" value="NZ_JAGJWT010000009.1"/>
</dbReference>
<name>A0A9X0ZV45_NEIEL</name>
<dbReference type="Proteomes" id="UP000708805">
    <property type="component" value="Unassembled WGS sequence"/>
</dbReference>
<sequence>MSITNRPSENMQLPRPISINILDFLRDGRFDCIEPGQTKEWILNNFPDPDGKCRIADDIWLYGNIEFHFGDGELVNIYSDHFPHEKLHGGRHIALKRRLLSRVKKLSLPRVIRWLNRRGIDFVKQSDKLGIRLYLQSGVELYFENDSGRPDRPRRFKMTAFCRTNRGANRYPVIRRLTGGE</sequence>
<proteinExistence type="predicted"/>